<dbReference type="PROSITE" id="PS51387">
    <property type="entry name" value="FAD_PCMH"/>
    <property type="match status" value="1"/>
</dbReference>
<dbReference type="OrthoDB" id="415825at2759"/>
<dbReference type="InterPro" id="IPR050416">
    <property type="entry name" value="FAD-linked_Oxidoreductase"/>
</dbReference>
<comment type="similarity">
    <text evidence="2">Belongs to the oxygen-dependent FAD-linked oxidoreductase family.</text>
</comment>
<dbReference type="AlphaFoldDB" id="A0A397SJ95"/>
<evidence type="ECO:0000256" key="5">
    <source>
        <dbReference type="ARBA" id="ARBA00023002"/>
    </source>
</evidence>
<evidence type="ECO:0000256" key="2">
    <source>
        <dbReference type="ARBA" id="ARBA00005466"/>
    </source>
</evidence>
<evidence type="ECO:0000256" key="4">
    <source>
        <dbReference type="ARBA" id="ARBA00022827"/>
    </source>
</evidence>
<dbReference type="PANTHER" id="PTHR42973">
    <property type="entry name" value="BINDING OXIDOREDUCTASE, PUTATIVE (AFU_ORTHOLOGUE AFUA_1G17690)-RELATED"/>
    <property type="match status" value="1"/>
</dbReference>
<dbReference type="InterPro" id="IPR012951">
    <property type="entry name" value="BBE"/>
</dbReference>
<sequence>MPNNACILTEGDEDYEKSLVRWADNAIKKAGIVVQAASLDDIVKTVKFASKNNLDFAVCCGGHSTSGGSSSEGGVVLDLRKLNNVRVDVENKLIYAQGGALAAEVDDEAWKYGLATVLGIVNHTGIGGLTLGGGFGHLTGRHGLSIDNLVGATIVTADGEVRELSASKNEDLFWAIRGCGINFGVVYEFIFKAHEQKEVFAGLIVYPPEKLESVIEAINLWLKDHREEDGGATFVFARFPPDLQPVIAMCLFSNDPSEQVFRERFATIYKCGEPLMEQVGCMPYPKVNTLVGDFVTFGDRKGILNAHISRLNISTLREVYDSYVKFTQENPLAAQTFINFDIFGSKKFASVPPEATAFSPRKPFYNVIIAQRWKNEQDDKTIYDWSKSIQSTLERDGDKSLYVNFVDIADNIGYDEERVKNIWGNNFQKLKELKRKYDPNVFFRKGAVIWP</sequence>
<evidence type="ECO:0000256" key="1">
    <source>
        <dbReference type="ARBA" id="ARBA00001974"/>
    </source>
</evidence>
<organism evidence="7 8">
    <name type="scientific">Glomus cerebriforme</name>
    <dbReference type="NCBI Taxonomy" id="658196"/>
    <lineage>
        <taxon>Eukaryota</taxon>
        <taxon>Fungi</taxon>
        <taxon>Fungi incertae sedis</taxon>
        <taxon>Mucoromycota</taxon>
        <taxon>Glomeromycotina</taxon>
        <taxon>Glomeromycetes</taxon>
        <taxon>Glomerales</taxon>
        <taxon>Glomeraceae</taxon>
        <taxon>Glomus</taxon>
    </lineage>
</organism>
<dbReference type="Gene3D" id="3.30.43.10">
    <property type="entry name" value="Uridine Diphospho-n-acetylenolpyruvylglucosamine Reductase, domain 2"/>
    <property type="match status" value="1"/>
</dbReference>
<feature type="domain" description="FAD-binding PCMH-type" evidence="6">
    <location>
        <begin position="26"/>
        <end position="196"/>
    </location>
</feature>
<reference evidence="7" key="1">
    <citation type="submission" date="2018-06" db="EMBL/GenBank/DDBJ databases">
        <title>Comparative genomics reveals the genomic features of Rhizophagus irregularis, R. cerebriforme, R. diaphanum and Gigaspora rosea, and their symbiotic lifestyle signature.</title>
        <authorList>
            <person name="Morin E."/>
            <person name="San Clemente H."/>
            <person name="Chen E.C.H."/>
            <person name="De La Providencia I."/>
            <person name="Hainaut M."/>
            <person name="Kuo A."/>
            <person name="Kohler A."/>
            <person name="Murat C."/>
            <person name="Tang N."/>
            <person name="Roy S."/>
            <person name="Loubradou J."/>
            <person name="Henrissat B."/>
            <person name="Grigoriev I.V."/>
            <person name="Corradi N."/>
            <person name="Roux C."/>
            <person name="Martin F.M."/>
        </authorList>
    </citation>
    <scope>NUCLEOTIDE SEQUENCE [LARGE SCALE GENOMIC DNA]</scope>
    <source>
        <strain evidence="7">DAOM 227022</strain>
    </source>
</reference>
<dbReference type="InterPro" id="IPR036318">
    <property type="entry name" value="FAD-bd_PCMH-like_sf"/>
</dbReference>
<keyword evidence="4" id="KW-0274">FAD</keyword>
<dbReference type="Gene3D" id="3.40.462.20">
    <property type="match status" value="1"/>
</dbReference>
<dbReference type="Gene3D" id="3.30.465.10">
    <property type="match status" value="1"/>
</dbReference>
<dbReference type="STRING" id="658196.A0A397SJ95"/>
<dbReference type="GO" id="GO:0071949">
    <property type="term" value="F:FAD binding"/>
    <property type="evidence" value="ECO:0007669"/>
    <property type="project" value="InterPro"/>
</dbReference>
<dbReference type="SUPFAM" id="SSF56176">
    <property type="entry name" value="FAD-binding/transporter-associated domain-like"/>
    <property type="match status" value="1"/>
</dbReference>
<protein>
    <submittedName>
        <fullName evidence="7">FAD/FMN-containing dehydrogenase</fullName>
    </submittedName>
</protein>
<comment type="caution">
    <text evidence="7">The sequence shown here is derived from an EMBL/GenBank/DDBJ whole genome shotgun (WGS) entry which is preliminary data.</text>
</comment>
<gene>
    <name evidence="7" type="ORF">C1645_797685</name>
</gene>
<dbReference type="InterPro" id="IPR016166">
    <property type="entry name" value="FAD-bd_PCMH"/>
</dbReference>
<dbReference type="Proteomes" id="UP000265703">
    <property type="component" value="Unassembled WGS sequence"/>
</dbReference>
<evidence type="ECO:0000313" key="8">
    <source>
        <dbReference type="Proteomes" id="UP000265703"/>
    </source>
</evidence>
<dbReference type="InterPro" id="IPR006094">
    <property type="entry name" value="Oxid_FAD_bind_N"/>
</dbReference>
<proteinExistence type="inferred from homology"/>
<comment type="cofactor">
    <cofactor evidence="1">
        <name>FAD</name>
        <dbReference type="ChEBI" id="CHEBI:57692"/>
    </cofactor>
</comment>
<dbReference type="GO" id="GO:0016491">
    <property type="term" value="F:oxidoreductase activity"/>
    <property type="evidence" value="ECO:0007669"/>
    <property type="project" value="UniProtKB-KW"/>
</dbReference>
<evidence type="ECO:0000259" key="6">
    <source>
        <dbReference type="PROSITE" id="PS51387"/>
    </source>
</evidence>
<evidence type="ECO:0000256" key="3">
    <source>
        <dbReference type="ARBA" id="ARBA00022630"/>
    </source>
</evidence>
<name>A0A397SJ95_9GLOM</name>
<dbReference type="InterPro" id="IPR016167">
    <property type="entry name" value="FAD-bd_PCMH_sub1"/>
</dbReference>
<dbReference type="Pfam" id="PF08031">
    <property type="entry name" value="BBE"/>
    <property type="match status" value="1"/>
</dbReference>
<dbReference type="PANTHER" id="PTHR42973:SF39">
    <property type="entry name" value="FAD-BINDING PCMH-TYPE DOMAIN-CONTAINING PROTEIN"/>
    <property type="match status" value="1"/>
</dbReference>
<dbReference type="EMBL" id="QKYT01000457">
    <property type="protein sequence ID" value="RIA84969.1"/>
    <property type="molecule type" value="Genomic_DNA"/>
</dbReference>
<dbReference type="Pfam" id="PF01565">
    <property type="entry name" value="FAD_binding_4"/>
    <property type="match status" value="1"/>
</dbReference>
<keyword evidence="3" id="KW-0285">Flavoprotein</keyword>
<keyword evidence="8" id="KW-1185">Reference proteome</keyword>
<dbReference type="InterPro" id="IPR016169">
    <property type="entry name" value="FAD-bd_PCMH_sub2"/>
</dbReference>
<evidence type="ECO:0000313" key="7">
    <source>
        <dbReference type="EMBL" id="RIA84969.1"/>
    </source>
</evidence>
<keyword evidence="5" id="KW-0560">Oxidoreductase</keyword>
<accession>A0A397SJ95</accession>